<dbReference type="Pfam" id="PF01344">
    <property type="entry name" value="Kelch_1"/>
    <property type="match status" value="1"/>
</dbReference>
<name>A0A200RC27_MACCD</name>
<evidence type="ECO:0000313" key="1">
    <source>
        <dbReference type="EMBL" id="OVA20226.1"/>
    </source>
</evidence>
<dbReference type="SUPFAM" id="SSF117281">
    <property type="entry name" value="Kelch motif"/>
    <property type="match status" value="1"/>
</dbReference>
<dbReference type="InterPro" id="IPR006652">
    <property type="entry name" value="Kelch_1"/>
</dbReference>
<dbReference type="OMA" id="LVMGMWQ"/>
<dbReference type="Proteomes" id="UP000195402">
    <property type="component" value="Unassembled WGS sequence"/>
</dbReference>
<protein>
    <submittedName>
        <fullName evidence="1">Kelch repeat type 1</fullName>
    </submittedName>
</protein>
<dbReference type="PANTHER" id="PTHR47365">
    <property type="entry name" value="PLANT PROTEIN, PUTATIVE-RELATED"/>
    <property type="match status" value="1"/>
</dbReference>
<sequence length="370" mass="40774">MGSLPSPPSPRAPSAASSGNSAANHRLWASFCPAKPTPNTRMTNWIAYYDLSNNSWNRIGFIPGLEENQILKGFAMVAVGESIFIIGGRLCRKEVVHESDEVNEVDIGVLATVYRYDIGNNLWSRCAPLGTPRFDFAYTVYDNKIYVAGGQCTSGSARGISSAELYNLDVDTWTPLPKMSTLRYKSGGVPWQGKIHVVGGFAEREDAGQPELYNMLRSSAEVFDPRRGEWDLVEGIWQLDIPPNQIVAVEGRLFSSGDCLNTWKGHIDVYDGQLNIWNVVNGSKVQNLSSLISTSDANMPIKMRYVSMAPIGTHLYFIAGYRMIGELGGSISVVHAFDTSARSDPWKSSEPIEEEMDKELCSHCCVVQVS</sequence>
<dbReference type="Gene3D" id="2.120.10.80">
    <property type="entry name" value="Kelch-type beta propeller"/>
    <property type="match status" value="1"/>
</dbReference>
<gene>
    <name evidence="1" type="ORF">BVC80_157g14</name>
</gene>
<dbReference type="PANTHER" id="PTHR47365:SF1">
    <property type="entry name" value="F-BOX_KELCH-REPEAT PROTEIN"/>
    <property type="match status" value="1"/>
</dbReference>
<dbReference type="AlphaFoldDB" id="A0A200RC27"/>
<dbReference type="InterPro" id="IPR015915">
    <property type="entry name" value="Kelch-typ_b-propeller"/>
</dbReference>
<dbReference type="OrthoDB" id="45365at2759"/>
<comment type="caution">
    <text evidence="1">The sequence shown here is derived from an EMBL/GenBank/DDBJ whole genome shotgun (WGS) entry which is preliminary data.</text>
</comment>
<organism evidence="1 2">
    <name type="scientific">Macleaya cordata</name>
    <name type="common">Five-seeded plume-poppy</name>
    <name type="synonym">Bocconia cordata</name>
    <dbReference type="NCBI Taxonomy" id="56857"/>
    <lineage>
        <taxon>Eukaryota</taxon>
        <taxon>Viridiplantae</taxon>
        <taxon>Streptophyta</taxon>
        <taxon>Embryophyta</taxon>
        <taxon>Tracheophyta</taxon>
        <taxon>Spermatophyta</taxon>
        <taxon>Magnoliopsida</taxon>
        <taxon>Ranunculales</taxon>
        <taxon>Papaveraceae</taxon>
        <taxon>Papaveroideae</taxon>
        <taxon>Macleaya</taxon>
    </lineage>
</organism>
<keyword evidence="2" id="KW-1185">Reference proteome</keyword>
<dbReference type="InParanoid" id="A0A200RC27"/>
<proteinExistence type="predicted"/>
<dbReference type="STRING" id="56857.A0A200RC27"/>
<dbReference type="EMBL" id="MVGT01000143">
    <property type="protein sequence ID" value="OVA20226.1"/>
    <property type="molecule type" value="Genomic_DNA"/>
</dbReference>
<dbReference type="SMART" id="SM00612">
    <property type="entry name" value="Kelch"/>
    <property type="match status" value="2"/>
</dbReference>
<evidence type="ECO:0000313" key="2">
    <source>
        <dbReference type="Proteomes" id="UP000195402"/>
    </source>
</evidence>
<accession>A0A200RC27</accession>
<reference evidence="1 2" key="1">
    <citation type="journal article" date="2017" name="Mol. Plant">
        <title>The Genome of Medicinal Plant Macleaya cordata Provides New Insights into Benzylisoquinoline Alkaloids Metabolism.</title>
        <authorList>
            <person name="Liu X."/>
            <person name="Liu Y."/>
            <person name="Huang P."/>
            <person name="Ma Y."/>
            <person name="Qing Z."/>
            <person name="Tang Q."/>
            <person name="Cao H."/>
            <person name="Cheng P."/>
            <person name="Zheng Y."/>
            <person name="Yuan Z."/>
            <person name="Zhou Y."/>
            <person name="Liu J."/>
            <person name="Tang Z."/>
            <person name="Zhuo Y."/>
            <person name="Zhang Y."/>
            <person name="Yu L."/>
            <person name="Huang J."/>
            <person name="Yang P."/>
            <person name="Peng Q."/>
            <person name="Zhang J."/>
            <person name="Jiang W."/>
            <person name="Zhang Z."/>
            <person name="Lin K."/>
            <person name="Ro D.K."/>
            <person name="Chen X."/>
            <person name="Xiong X."/>
            <person name="Shang Y."/>
            <person name="Huang S."/>
            <person name="Zeng J."/>
        </authorList>
    </citation>
    <scope>NUCLEOTIDE SEQUENCE [LARGE SCALE GENOMIC DNA]</scope>
    <source>
        <strain evidence="2">cv. BLH2017</strain>
        <tissue evidence="1">Root</tissue>
    </source>
</reference>